<feature type="signal peptide" evidence="1">
    <location>
        <begin position="1"/>
        <end position="16"/>
    </location>
</feature>
<dbReference type="OrthoDB" id="8186940at2759"/>
<reference evidence="2 3" key="1">
    <citation type="journal article" date="2007" name="Nature">
        <title>Evolution of genes and genomes on the Drosophila phylogeny.</title>
        <authorList>
            <consortium name="Drosophila 12 Genomes Consortium"/>
            <person name="Clark A.G."/>
            <person name="Eisen M.B."/>
            <person name="Smith D.R."/>
            <person name="Bergman C.M."/>
            <person name="Oliver B."/>
            <person name="Markow T.A."/>
            <person name="Kaufman T.C."/>
            <person name="Kellis M."/>
            <person name="Gelbart W."/>
            <person name="Iyer V.N."/>
            <person name="Pollard D.A."/>
            <person name="Sackton T.B."/>
            <person name="Larracuente A.M."/>
            <person name="Singh N.D."/>
            <person name="Abad J.P."/>
            <person name="Abt D.N."/>
            <person name="Adryan B."/>
            <person name="Aguade M."/>
            <person name="Akashi H."/>
            <person name="Anderson W.W."/>
            <person name="Aquadro C.F."/>
            <person name="Ardell D.H."/>
            <person name="Arguello R."/>
            <person name="Artieri C.G."/>
            <person name="Barbash D.A."/>
            <person name="Barker D."/>
            <person name="Barsanti P."/>
            <person name="Batterham P."/>
            <person name="Batzoglou S."/>
            <person name="Begun D."/>
            <person name="Bhutkar A."/>
            <person name="Blanco E."/>
            <person name="Bosak S.A."/>
            <person name="Bradley R.K."/>
            <person name="Brand A.D."/>
            <person name="Brent M.R."/>
            <person name="Brooks A.N."/>
            <person name="Brown R.H."/>
            <person name="Butlin R.K."/>
            <person name="Caggese C."/>
            <person name="Calvi B.R."/>
            <person name="Bernardo de Carvalho A."/>
            <person name="Caspi A."/>
            <person name="Castrezana S."/>
            <person name="Celniker S.E."/>
            <person name="Chang J.L."/>
            <person name="Chapple C."/>
            <person name="Chatterji S."/>
            <person name="Chinwalla A."/>
            <person name="Civetta A."/>
            <person name="Clifton S.W."/>
            <person name="Comeron J.M."/>
            <person name="Costello J.C."/>
            <person name="Coyne J.A."/>
            <person name="Daub J."/>
            <person name="David R.G."/>
            <person name="Delcher A.L."/>
            <person name="Delehaunty K."/>
            <person name="Do C.B."/>
            <person name="Ebling H."/>
            <person name="Edwards K."/>
            <person name="Eickbush T."/>
            <person name="Evans J.D."/>
            <person name="Filipski A."/>
            <person name="Findeiss S."/>
            <person name="Freyhult E."/>
            <person name="Fulton L."/>
            <person name="Fulton R."/>
            <person name="Garcia A.C."/>
            <person name="Gardiner A."/>
            <person name="Garfield D.A."/>
            <person name="Garvin B.E."/>
            <person name="Gibson G."/>
            <person name="Gilbert D."/>
            <person name="Gnerre S."/>
            <person name="Godfrey J."/>
            <person name="Good R."/>
            <person name="Gotea V."/>
            <person name="Gravely B."/>
            <person name="Greenberg A.J."/>
            <person name="Griffiths-Jones S."/>
            <person name="Gross S."/>
            <person name="Guigo R."/>
            <person name="Gustafson E.A."/>
            <person name="Haerty W."/>
            <person name="Hahn M.W."/>
            <person name="Halligan D.L."/>
            <person name="Halpern A.L."/>
            <person name="Halter G.M."/>
            <person name="Han M.V."/>
            <person name="Heger A."/>
            <person name="Hillier L."/>
            <person name="Hinrichs A.S."/>
            <person name="Holmes I."/>
            <person name="Hoskins R.A."/>
            <person name="Hubisz M.J."/>
            <person name="Hultmark D."/>
            <person name="Huntley M.A."/>
            <person name="Jaffe D.B."/>
            <person name="Jagadeeshan S."/>
            <person name="Jeck W.R."/>
            <person name="Johnson J."/>
            <person name="Jones C.D."/>
            <person name="Jordan W.C."/>
            <person name="Karpen G.H."/>
            <person name="Kataoka E."/>
            <person name="Keightley P.D."/>
            <person name="Kheradpour P."/>
            <person name="Kirkness E.F."/>
            <person name="Koerich L.B."/>
            <person name="Kristiansen K."/>
            <person name="Kudrna D."/>
            <person name="Kulathinal R.J."/>
            <person name="Kumar S."/>
            <person name="Kwok R."/>
            <person name="Lander E."/>
            <person name="Langley C.H."/>
            <person name="Lapoint R."/>
            <person name="Lazzaro B.P."/>
            <person name="Lee S.J."/>
            <person name="Levesque L."/>
            <person name="Li R."/>
            <person name="Lin C.F."/>
            <person name="Lin M.F."/>
            <person name="Lindblad-Toh K."/>
            <person name="Llopart A."/>
            <person name="Long M."/>
            <person name="Low L."/>
            <person name="Lozovsky E."/>
            <person name="Lu J."/>
            <person name="Luo M."/>
            <person name="Machado C.A."/>
            <person name="Makalowski W."/>
            <person name="Marzo M."/>
            <person name="Matsuda M."/>
            <person name="Matzkin L."/>
            <person name="McAllister B."/>
            <person name="McBride C.S."/>
            <person name="McKernan B."/>
            <person name="McKernan K."/>
            <person name="Mendez-Lago M."/>
            <person name="Minx P."/>
            <person name="Mollenhauer M.U."/>
            <person name="Montooth K."/>
            <person name="Mount S.M."/>
            <person name="Mu X."/>
            <person name="Myers E."/>
            <person name="Negre B."/>
            <person name="Newfeld S."/>
            <person name="Nielsen R."/>
            <person name="Noor M.A."/>
            <person name="O'Grady P."/>
            <person name="Pachter L."/>
            <person name="Papaceit M."/>
            <person name="Parisi M.J."/>
            <person name="Parisi M."/>
            <person name="Parts L."/>
            <person name="Pedersen J.S."/>
            <person name="Pesole G."/>
            <person name="Phillippy A.M."/>
            <person name="Ponting C.P."/>
            <person name="Pop M."/>
            <person name="Porcelli D."/>
            <person name="Powell J.R."/>
            <person name="Prohaska S."/>
            <person name="Pruitt K."/>
            <person name="Puig M."/>
            <person name="Quesneville H."/>
            <person name="Ram K.R."/>
            <person name="Rand D."/>
            <person name="Rasmussen M.D."/>
            <person name="Reed L.K."/>
            <person name="Reenan R."/>
            <person name="Reily A."/>
            <person name="Remington K.A."/>
            <person name="Rieger T.T."/>
            <person name="Ritchie M.G."/>
            <person name="Robin C."/>
            <person name="Rogers Y.H."/>
            <person name="Rohde C."/>
            <person name="Rozas J."/>
            <person name="Rubenfield M.J."/>
            <person name="Ruiz A."/>
            <person name="Russo S."/>
            <person name="Salzberg S.L."/>
            <person name="Sanchez-Gracia A."/>
            <person name="Saranga D.J."/>
            <person name="Sato H."/>
            <person name="Schaeffer S.W."/>
            <person name="Schatz M.C."/>
            <person name="Schlenke T."/>
            <person name="Schwartz R."/>
            <person name="Segarra C."/>
            <person name="Singh R.S."/>
            <person name="Sirot L."/>
            <person name="Sirota M."/>
            <person name="Sisneros N.B."/>
            <person name="Smith C.D."/>
            <person name="Smith T.F."/>
            <person name="Spieth J."/>
            <person name="Stage D.E."/>
            <person name="Stark A."/>
            <person name="Stephan W."/>
            <person name="Strausberg R.L."/>
            <person name="Strempel S."/>
            <person name="Sturgill D."/>
            <person name="Sutton G."/>
            <person name="Sutton G.G."/>
            <person name="Tao W."/>
            <person name="Teichmann S."/>
            <person name="Tobari Y.N."/>
            <person name="Tomimura Y."/>
            <person name="Tsolas J.M."/>
            <person name="Valente V.L."/>
            <person name="Venter E."/>
            <person name="Venter J.C."/>
            <person name="Vicario S."/>
            <person name="Vieira F.G."/>
            <person name="Vilella A.J."/>
            <person name="Villasante A."/>
            <person name="Walenz B."/>
            <person name="Wang J."/>
            <person name="Wasserman M."/>
            <person name="Watts T."/>
            <person name="Wilson D."/>
            <person name="Wilson R.K."/>
            <person name="Wing R.A."/>
            <person name="Wolfner M.F."/>
            <person name="Wong A."/>
            <person name="Wong G.K."/>
            <person name="Wu C.I."/>
            <person name="Wu G."/>
            <person name="Yamamoto D."/>
            <person name="Yang H.P."/>
            <person name="Yang S.P."/>
            <person name="Yorke J.A."/>
            <person name="Yoshida K."/>
            <person name="Zdobnov E."/>
            <person name="Zhang P."/>
            <person name="Zhang Y."/>
            <person name="Zimin A.V."/>
            <person name="Baldwin J."/>
            <person name="Abdouelleil A."/>
            <person name="Abdulkadir J."/>
            <person name="Abebe A."/>
            <person name="Abera B."/>
            <person name="Abreu J."/>
            <person name="Acer S.C."/>
            <person name="Aftuck L."/>
            <person name="Alexander A."/>
            <person name="An P."/>
            <person name="Anderson E."/>
            <person name="Anderson S."/>
            <person name="Arachi H."/>
            <person name="Azer M."/>
            <person name="Bachantsang P."/>
            <person name="Barry A."/>
            <person name="Bayul T."/>
            <person name="Berlin A."/>
            <person name="Bessette D."/>
            <person name="Bloom T."/>
            <person name="Blye J."/>
            <person name="Boguslavskiy L."/>
            <person name="Bonnet C."/>
            <person name="Boukhgalter B."/>
            <person name="Bourzgui I."/>
            <person name="Brown A."/>
            <person name="Cahill P."/>
            <person name="Channer S."/>
            <person name="Cheshatsang Y."/>
            <person name="Chuda L."/>
            <person name="Citroen M."/>
            <person name="Collymore A."/>
            <person name="Cooke P."/>
            <person name="Costello M."/>
            <person name="D'Aco K."/>
            <person name="Daza R."/>
            <person name="De Haan G."/>
            <person name="DeGray S."/>
            <person name="DeMaso C."/>
            <person name="Dhargay N."/>
            <person name="Dooley K."/>
            <person name="Dooley E."/>
            <person name="Doricent M."/>
            <person name="Dorje P."/>
            <person name="Dorjee K."/>
            <person name="Dupes A."/>
            <person name="Elong R."/>
            <person name="Falk J."/>
            <person name="Farina A."/>
            <person name="Faro S."/>
            <person name="Ferguson D."/>
            <person name="Fisher S."/>
            <person name="Foley C.D."/>
            <person name="Franke A."/>
            <person name="Friedrich D."/>
            <person name="Gadbois L."/>
            <person name="Gearin G."/>
            <person name="Gearin C.R."/>
            <person name="Giannoukos G."/>
            <person name="Goode T."/>
            <person name="Graham J."/>
            <person name="Grandbois E."/>
            <person name="Grewal S."/>
            <person name="Gyaltsen K."/>
            <person name="Hafez N."/>
            <person name="Hagos B."/>
            <person name="Hall J."/>
            <person name="Henson C."/>
            <person name="Hollinger A."/>
            <person name="Honan T."/>
            <person name="Huard M.D."/>
            <person name="Hughes L."/>
            <person name="Hurhula B."/>
            <person name="Husby M.E."/>
            <person name="Kamat A."/>
            <person name="Kanga B."/>
            <person name="Kashin S."/>
            <person name="Khazanovich D."/>
            <person name="Kisner P."/>
            <person name="Lance K."/>
            <person name="Lara M."/>
            <person name="Lee W."/>
            <person name="Lennon N."/>
            <person name="Letendre F."/>
            <person name="LeVine R."/>
            <person name="Lipovsky A."/>
            <person name="Liu X."/>
            <person name="Liu J."/>
            <person name="Liu S."/>
            <person name="Lokyitsang T."/>
            <person name="Lokyitsang Y."/>
            <person name="Lubonja R."/>
            <person name="Lui A."/>
            <person name="MacDonald P."/>
            <person name="Magnisalis V."/>
            <person name="Maru K."/>
            <person name="Matthews C."/>
            <person name="McCusker W."/>
            <person name="McDonough S."/>
            <person name="Mehta T."/>
            <person name="Meldrim J."/>
            <person name="Meneus L."/>
            <person name="Mihai O."/>
            <person name="Mihalev A."/>
            <person name="Mihova T."/>
            <person name="Mittelman R."/>
            <person name="Mlenga V."/>
            <person name="Montmayeur A."/>
            <person name="Mulrain L."/>
            <person name="Navidi A."/>
            <person name="Naylor J."/>
            <person name="Negash T."/>
            <person name="Nguyen T."/>
            <person name="Nguyen N."/>
            <person name="Nicol R."/>
            <person name="Norbu C."/>
            <person name="Norbu N."/>
            <person name="Novod N."/>
            <person name="O'Neill B."/>
            <person name="Osman S."/>
            <person name="Markiewicz E."/>
            <person name="Oyono O.L."/>
            <person name="Patti C."/>
            <person name="Phunkhang P."/>
            <person name="Pierre F."/>
            <person name="Priest M."/>
            <person name="Raghuraman S."/>
            <person name="Rege F."/>
            <person name="Reyes R."/>
            <person name="Rise C."/>
            <person name="Rogov P."/>
            <person name="Ross K."/>
            <person name="Ryan E."/>
            <person name="Settipalli S."/>
            <person name="Shea T."/>
            <person name="Sherpa N."/>
            <person name="Shi L."/>
            <person name="Shih D."/>
            <person name="Sparrow T."/>
            <person name="Spaulding J."/>
            <person name="Stalker J."/>
            <person name="Stange-Thomann N."/>
            <person name="Stavropoulos S."/>
            <person name="Stone C."/>
            <person name="Strader C."/>
            <person name="Tesfaye S."/>
            <person name="Thomson T."/>
            <person name="Thoulutsang Y."/>
            <person name="Thoulutsang D."/>
            <person name="Topham K."/>
            <person name="Topping I."/>
            <person name="Tsamla T."/>
            <person name="Vassiliev H."/>
            <person name="Vo A."/>
            <person name="Wangchuk T."/>
            <person name="Wangdi T."/>
            <person name="Weiand M."/>
            <person name="Wilkinson J."/>
            <person name="Wilson A."/>
            <person name="Yadav S."/>
            <person name="Young G."/>
            <person name="Yu Q."/>
            <person name="Zembek L."/>
            <person name="Zhong D."/>
            <person name="Zimmer A."/>
            <person name="Zwirko Z."/>
            <person name="Jaffe D.B."/>
            <person name="Alvarez P."/>
            <person name="Brockman W."/>
            <person name="Butler J."/>
            <person name="Chin C."/>
            <person name="Gnerre S."/>
            <person name="Grabherr M."/>
            <person name="Kleber M."/>
            <person name="Mauceli E."/>
            <person name="MacCallum I."/>
        </authorList>
    </citation>
    <scope>NUCLEOTIDE SEQUENCE [LARGE SCALE GENOMIC DNA]</scope>
    <source>
        <strain evidence="3">Tucson 15081-1352.22</strain>
    </source>
</reference>
<dbReference type="PANTHER" id="PTHR21398:SF21">
    <property type="entry name" value="AGAP004005-PA"/>
    <property type="match status" value="1"/>
</dbReference>
<dbReference type="InterPro" id="IPR006631">
    <property type="entry name" value="DM4_12"/>
</dbReference>
<dbReference type="Pfam" id="PF07841">
    <property type="entry name" value="DM4_12"/>
    <property type="match status" value="1"/>
</dbReference>
<dbReference type="PANTHER" id="PTHR21398">
    <property type="entry name" value="AGAP007094-PA"/>
    <property type="match status" value="1"/>
</dbReference>
<keyword evidence="1" id="KW-0732">Signal</keyword>
<keyword evidence="3" id="KW-1185">Reference proteome</keyword>
<dbReference type="PhylomeDB" id="B4K638"/>
<dbReference type="SMART" id="SM00718">
    <property type="entry name" value="DM4_12"/>
    <property type="match status" value="1"/>
</dbReference>
<accession>B4K638</accession>
<dbReference type="OMA" id="DREYHTS"/>
<gene>
    <name evidence="2" type="primary">Dmoj\GI23532</name>
    <name evidence="2" type="ORF">Dmoj_GI23532</name>
</gene>
<sequence>MLTAIAVLYLIGVAVASSSSRSSSLSSSPVNHLQRFSRSLLFPATAPTRVQFIGGIGIPVEDLPFESVTSGYVLKTEYFLPTTAEEITRVYLKPQPITGRDHVGHMEEASGMGSMYRWVIYRGIETVLQNIKLPGRSCLLRVICEHAALPLTHESGLLGELLHIVLTPSSSLDHYALHTDREYLVAERFGKRGGSCESAYGHKCPSSPMGLITVLL</sequence>
<organism evidence="2 3">
    <name type="scientific">Drosophila mojavensis</name>
    <name type="common">Fruit fly</name>
    <dbReference type="NCBI Taxonomy" id="7230"/>
    <lineage>
        <taxon>Eukaryota</taxon>
        <taxon>Metazoa</taxon>
        <taxon>Ecdysozoa</taxon>
        <taxon>Arthropoda</taxon>
        <taxon>Hexapoda</taxon>
        <taxon>Insecta</taxon>
        <taxon>Pterygota</taxon>
        <taxon>Neoptera</taxon>
        <taxon>Endopterygota</taxon>
        <taxon>Diptera</taxon>
        <taxon>Brachycera</taxon>
        <taxon>Muscomorpha</taxon>
        <taxon>Ephydroidea</taxon>
        <taxon>Drosophilidae</taxon>
        <taxon>Drosophila</taxon>
    </lineage>
</organism>
<evidence type="ECO:0000313" key="2">
    <source>
        <dbReference type="EMBL" id="EDW14088.1"/>
    </source>
</evidence>
<name>B4K638_DROMO</name>
<dbReference type="InParanoid" id="B4K638"/>
<dbReference type="HOGENOM" id="CLU_053597_4_0_1"/>
<evidence type="ECO:0000313" key="3">
    <source>
        <dbReference type="Proteomes" id="UP000009192"/>
    </source>
</evidence>
<dbReference type="EMBL" id="CH933806">
    <property type="protein sequence ID" value="EDW14088.1"/>
    <property type="molecule type" value="Genomic_DNA"/>
</dbReference>
<dbReference type="AlphaFoldDB" id="B4K638"/>
<dbReference type="KEGG" id="dmo:Dmoj_GI23532"/>
<protein>
    <submittedName>
        <fullName evidence="2">Uncharacterized protein</fullName>
    </submittedName>
</protein>
<dbReference type="Proteomes" id="UP000009192">
    <property type="component" value="Unassembled WGS sequence"/>
</dbReference>
<proteinExistence type="predicted"/>
<evidence type="ECO:0000256" key="1">
    <source>
        <dbReference type="SAM" id="SignalP"/>
    </source>
</evidence>
<dbReference type="eggNOG" id="ENOG502S4YR">
    <property type="taxonomic scope" value="Eukaryota"/>
</dbReference>
<feature type="chain" id="PRO_5002810540" evidence="1">
    <location>
        <begin position="17"/>
        <end position="216"/>
    </location>
</feature>